<evidence type="ECO:0000256" key="2">
    <source>
        <dbReference type="ARBA" id="ARBA00022475"/>
    </source>
</evidence>
<dbReference type="SUPFAM" id="SSF52540">
    <property type="entry name" value="P-loop containing nucleoside triphosphate hydrolases"/>
    <property type="match status" value="1"/>
</dbReference>
<protein>
    <submittedName>
        <fullName evidence="13">Fe(3+) ions import ATP-binding protein FbpC 2</fullName>
        <ecNumber evidence="13">3.6.3.30</ecNumber>
    </submittedName>
</protein>
<dbReference type="EC" id="3.6.3.30" evidence="13"/>
<dbReference type="InterPro" id="IPR003439">
    <property type="entry name" value="ABC_transporter-like_ATP-bd"/>
</dbReference>
<keyword evidence="10" id="KW-0472">Membrane</keyword>
<keyword evidence="5" id="KW-0547">Nucleotide-binding</keyword>
<dbReference type="PROSITE" id="PS00211">
    <property type="entry name" value="ABC_TRANSPORTER_1"/>
    <property type="match status" value="1"/>
</dbReference>
<evidence type="ECO:0000256" key="7">
    <source>
        <dbReference type="ARBA" id="ARBA00022967"/>
    </source>
</evidence>
<dbReference type="PANTHER" id="PTHR42781">
    <property type="entry name" value="SPERMIDINE/PUTRESCINE IMPORT ATP-BINDING PROTEIN POTA"/>
    <property type="match status" value="1"/>
</dbReference>
<keyword evidence="8" id="KW-0408">Iron</keyword>
<dbReference type="InterPro" id="IPR017871">
    <property type="entry name" value="ABC_transporter-like_CS"/>
</dbReference>
<gene>
    <name evidence="13" type="primary">fbpC2</name>
    <name evidence="13" type="ORF">PPN31114_01593</name>
</gene>
<dbReference type="RefSeq" id="WP_150678847.1">
    <property type="nucleotide sequence ID" value="NZ_CABPSK010000001.1"/>
</dbReference>
<evidence type="ECO:0000256" key="11">
    <source>
        <dbReference type="SAM" id="MobiDB-lite"/>
    </source>
</evidence>
<dbReference type="Pfam" id="PF00005">
    <property type="entry name" value="ABC_tran"/>
    <property type="match status" value="1"/>
</dbReference>
<proteinExistence type="predicted"/>
<dbReference type="PANTHER" id="PTHR42781:SF5">
    <property type="entry name" value="PUTRESCINE TRANSPORT ATP-BINDING PROTEIN POTG"/>
    <property type="match status" value="1"/>
</dbReference>
<dbReference type="Proteomes" id="UP000366945">
    <property type="component" value="Unassembled WGS sequence"/>
</dbReference>
<evidence type="ECO:0000256" key="6">
    <source>
        <dbReference type="ARBA" id="ARBA00022840"/>
    </source>
</evidence>
<evidence type="ECO:0000259" key="12">
    <source>
        <dbReference type="PROSITE" id="PS50893"/>
    </source>
</evidence>
<feature type="region of interest" description="Disordered" evidence="11">
    <location>
        <begin position="253"/>
        <end position="285"/>
    </location>
</feature>
<dbReference type="Pfam" id="PF08402">
    <property type="entry name" value="TOBE_2"/>
    <property type="match status" value="1"/>
</dbReference>
<dbReference type="InterPro" id="IPR015853">
    <property type="entry name" value="ABC_transpr_FbpC"/>
</dbReference>
<dbReference type="GO" id="GO:0015408">
    <property type="term" value="F:ABC-type ferric iron transporter activity"/>
    <property type="evidence" value="ECO:0007669"/>
    <property type="project" value="InterPro"/>
</dbReference>
<evidence type="ECO:0000313" key="13">
    <source>
        <dbReference type="EMBL" id="VVD89659.1"/>
    </source>
</evidence>
<evidence type="ECO:0000256" key="5">
    <source>
        <dbReference type="ARBA" id="ARBA00022741"/>
    </source>
</evidence>
<dbReference type="CDD" id="cd03259">
    <property type="entry name" value="ABC_Carb_Solutes_like"/>
    <property type="match status" value="1"/>
</dbReference>
<dbReference type="GO" id="GO:0015697">
    <property type="term" value="P:quaternary ammonium group transport"/>
    <property type="evidence" value="ECO:0007669"/>
    <property type="project" value="UniProtKB-ARBA"/>
</dbReference>
<feature type="domain" description="ABC transporter" evidence="12">
    <location>
        <begin position="6"/>
        <end position="242"/>
    </location>
</feature>
<dbReference type="InterPro" id="IPR013611">
    <property type="entry name" value="Transp-assoc_OB_typ2"/>
</dbReference>
<dbReference type="GO" id="GO:0043190">
    <property type="term" value="C:ATP-binding cassette (ABC) transporter complex"/>
    <property type="evidence" value="ECO:0007669"/>
    <property type="project" value="InterPro"/>
</dbReference>
<dbReference type="FunFam" id="3.40.50.300:FF:000425">
    <property type="entry name" value="Probable ABC transporter, ATP-binding subunit"/>
    <property type="match status" value="1"/>
</dbReference>
<dbReference type="AlphaFoldDB" id="A0A5E4TUN7"/>
<keyword evidence="13" id="KW-0378">Hydrolase</keyword>
<evidence type="ECO:0000256" key="10">
    <source>
        <dbReference type="ARBA" id="ARBA00023136"/>
    </source>
</evidence>
<evidence type="ECO:0000256" key="4">
    <source>
        <dbReference type="ARBA" id="ARBA00022519"/>
    </source>
</evidence>
<reference evidence="13 14" key="1">
    <citation type="submission" date="2019-08" db="EMBL/GenBank/DDBJ databases">
        <authorList>
            <person name="Peeters C."/>
        </authorList>
    </citation>
    <scope>NUCLEOTIDE SEQUENCE [LARGE SCALE GENOMIC DNA]</scope>
    <source>
        <strain evidence="13 14">LMG 31114</strain>
    </source>
</reference>
<keyword evidence="9" id="KW-0406">Ion transport</keyword>
<dbReference type="EMBL" id="CABPSK010000001">
    <property type="protein sequence ID" value="VVD89659.1"/>
    <property type="molecule type" value="Genomic_DNA"/>
</dbReference>
<evidence type="ECO:0000256" key="8">
    <source>
        <dbReference type="ARBA" id="ARBA00023004"/>
    </source>
</evidence>
<dbReference type="SMART" id="SM00382">
    <property type="entry name" value="AAA"/>
    <property type="match status" value="1"/>
</dbReference>
<dbReference type="InterPro" id="IPR027417">
    <property type="entry name" value="P-loop_NTPase"/>
</dbReference>
<dbReference type="SUPFAM" id="SSF50331">
    <property type="entry name" value="MOP-like"/>
    <property type="match status" value="1"/>
</dbReference>
<keyword evidence="6 13" id="KW-0067">ATP-binding</keyword>
<feature type="compositionally biased region" description="Basic and acidic residues" evidence="11">
    <location>
        <begin position="257"/>
        <end position="283"/>
    </location>
</feature>
<keyword evidence="1" id="KW-0813">Transport</keyword>
<accession>A0A5E4TUN7</accession>
<keyword evidence="7" id="KW-1278">Translocase</keyword>
<dbReference type="GeneID" id="300403643"/>
<keyword evidence="2" id="KW-1003">Cell membrane</keyword>
<dbReference type="GO" id="GO:0005524">
    <property type="term" value="F:ATP binding"/>
    <property type="evidence" value="ECO:0007669"/>
    <property type="project" value="UniProtKB-KW"/>
</dbReference>
<dbReference type="Gene3D" id="3.40.50.300">
    <property type="entry name" value="P-loop containing nucleotide triphosphate hydrolases"/>
    <property type="match status" value="1"/>
</dbReference>
<evidence type="ECO:0000313" key="14">
    <source>
        <dbReference type="Proteomes" id="UP000366945"/>
    </source>
</evidence>
<dbReference type="PROSITE" id="PS50893">
    <property type="entry name" value="ABC_TRANSPORTER_2"/>
    <property type="match status" value="1"/>
</dbReference>
<organism evidence="13 14">
    <name type="scientific">Pandoraea pneumonica</name>
    <dbReference type="NCBI Taxonomy" id="2508299"/>
    <lineage>
        <taxon>Bacteria</taxon>
        <taxon>Pseudomonadati</taxon>
        <taxon>Pseudomonadota</taxon>
        <taxon>Betaproteobacteria</taxon>
        <taxon>Burkholderiales</taxon>
        <taxon>Burkholderiaceae</taxon>
        <taxon>Pandoraea</taxon>
    </lineage>
</organism>
<sequence length="402" mass="42642">MSLPYLLLDHITVTYDTAGHAHTAVRDLSLSLARGEIGCLLGPSGCGKTTVLRAVCGFEPLGGGRIVLDGHEVANAQSSEPPERRHVGVVFQDYALFPHLNVAQNIGFGISRMPRGEREARVEDLAERVGLAGALRKYPHELSGGQQQRVALARALAPSPALLLLDEPFSNLDLDLRERLAVEVREIIRASGATAILVTHDQHEAFAMADRIGVMHAGAIAQWSPARDLWQAPANRVVADFIGRGALVPGTFRSHGPKADKNSDVGGDGVRDGAHDGARDGADSHGGSIALELGEIAASPALATQLLRAASGETPTSVDVLLRADDITHDPASPFEATLVRRAFRGSDQLYTLRLASGHEVIARVDGELTHEAGERVGLRLTVRHPVAFAAATSRTPSPGGW</sequence>
<keyword evidence="14" id="KW-1185">Reference proteome</keyword>
<dbReference type="GO" id="GO:0016887">
    <property type="term" value="F:ATP hydrolysis activity"/>
    <property type="evidence" value="ECO:0007669"/>
    <property type="project" value="InterPro"/>
</dbReference>
<keyword evidence="3" id="KW-0410">Iron transport</keyword>
<evidence type="ECO:0000256" key="9">
    <source>
        <dbReference type="ARBA" id="ARBA00023065"/>
    </source>
</evidence>
<name>A0A5E4TUN7_9BURK</name>
<dbReference type="OrthoDB" id="5298774at2"/>
<dbReference type="InterPro" id="IPR008995">
    <property type="entry name" value="Mo/tungstate-bd_C_term_dom"/>
</dbReference>
<dbReference type="InterPro" id="IPR003593">
    <property type="entry name" value="AAA+_ATPase"/>
</dbReference>
<evidence type="ECO:0000256" key="3">
    <source>
        <dbReference type="ARBA" id="ARBA00022496"/>
    </source>
</evidence>
<keyword evidence="4" id="KW-0997">Cell inner membrane</keyword>
<dbReference type="InterPro" id="IPR050093">
    <property type="entry name" value="ABC_SmlMolc_Importer"/>
</dbReference>
<evidence type="ECO:0000256" key="1">
    <source>
        <dbReference type="ARBA" id="ARBA00022448"/>
    </source>
</evidence>